<keyword evidence="3" id="KW-1185">Reference proteome</keyword>
<accession>A0A9N8DVL9</accession>
<organism evidence="2 3">
    <name type="scientific">Seminavis robusta</name>
    <dbReference type="NCBI Taxonomy" id="568900"/>
    <lineage>
        <taxon>Eukaryota</taxon>
        <taxon>Sar</taxon>
        <taxon>Stramenopiles</taxon>
        <taxon>Ochrophyta</taxon>
        <taxon>Bacillariophyta</taxon>
        <taxon>Bacillariophyceae</taxon>
        <taxon>Bacillariophycidae</taxon>
        <taxon>Naviculales</taxon>
        <taxon>Naviculaceae</taxon>
        <taxon>Seminavis</taxon>
    </lineage>
</organism>
<protein>
    <submittedName>
        <fullName evidence="2">Uncharacterized protein</fullName>
    </submittedName>
</protein>
<dbReference type="AlphaFoldDB" id="A0A9N8DVL9"/>
<sequence>MKTMKALLVHTIWLTGAFLQVSLAFVVSPATCTGSISAFATTNDHLMRLMMSKEEDNNDGMMKEISWRAAKLRLEEENTKRFLKRKPRKLPYLDARRWVQYNLGPDTQEEFDDLVANGNLRTPYIPKKPEEYYTETGDWVSWDHFLTMDPKVGGRTVPPASGQFD</sequence>
<evidence type="ECO:0000256" key="1">
    <source>
        <dbReference type="SAM" id="SignalP"/>
    </source>
</evidence>
<evidence type="ECO:0000313" key="3">
    <source>
        <dbReference type="Proteomes" id="UP001153069"/>
    </source>
</evidence>
<evidence type="ECO:0000313" key="2">
    <source>
        <dbReference type="EMBL" id="CAB9509145.1"/>
    </source>
</evidence>
<dbReference type="EMBL" id="CAICTM010000375">
    <property type="protein sequence ID" value="CAB9509145.1"/>
    <property type="molecule type" value="Genomic_DNA"/>
</dbReference>
<feature type="signal peptide" evidence="1">
    <location>
        <begin position="1"/>
        <end position="24"/>
    </location>
</feature>
<feature type="chain" id="PRO_5040327494" evidence="1">
    <location>
        <begin position="25"/>
        <end position="165"/>
    </location>
</feature>
<name>A0A9N8DVL9_9STRA</name>
<dbReference type="Proteomes" id="UP001153069">
    <property type="component" value="Unassembled WGS sequence"/>
</dbReference>
<dbReference type="OrthoDB" id="43202at2759"/>
<comment type="caution">
    <text evidence="2">The sequence shown here is derived from an EMBL/GenBank/DDBJ whole genome shotgun (WGS) entry which is preliminary data.</text>
</comment>
<keyword evidence="1" id="KW-0732">Signal</keyword>
<reference evidence="2" key="1">
    <citation type="submission" date="2020-06" db="EMBL/GenBank/DDBJ databases">
        <authorList>
            <consortium name="Plant Systems Biology data submission"/>
        </authorList>
    </citation>
    <scope>NUCLEOTIDE SEQUENCE</scope>
    <source>
        <strain evidence="2">D6</strain>
    </source>
</reference>
<proteinExistence type="predicted"/>
<gene>
    <name evidence="2" type="ORF">SEMRO_376_G129880.1</name>
</gene>